<evidence type="ECO:0000313" key="1">
    <source>
        <dbReference type="EMBL" id="GAC30727.1"/>
    </source>
</evidence>
<dbReference type="Proteomes" id="UP000006251">
    <property type="component" value="Unassembled WGS sequence"/>
</dbReference>
<protein>
    <submittedName>
        <fullName evidence="1">Uncharacterized protein</fullName>
    </submittedName>
</protein>
<dbReference type="AlphaFoldDB" id="K6ZK50"/>
<name>K6ZK50_9ALTE</name>
<dbReference type="EMBL" id="BAEQ01000066">
    <property type="protein sequence ID" value="GAC30727.1"/>
    <property type="molecule type" value="Genomic_DNA"/>
</dbReference>
<keyword evidence="2" id="KW-1185">Reference proteome</keyword>
<gene>
    <name evidence="1" type="ORF">GPAL_3887</name>
</gene>
<reference evidence="2" key="1">
    <citation type="journal article" date="2014" name="Environ. Microbiol.">
        <title>Comparative genomics of the marine bacterial genus Glaciecola reveals the high degree of genomic diversity and genomic characteristic for cold adaptation.</title>
        <authorList>
            <person name="Qin Q.L."/>
            <person name="Xie B.B."/>
            <person name="Yu Y."/>
            <person name="Shu Y.L."/>
            <person name="Rong J.C."/>
            <person name="Zhang Y.J."/>
            <person name="Zhao D.L."/>
            <person name="Chen X.L."/>
            <person name="Zhang X.Y."/>
            <person name="Chen B."/>
            <person name="Zhou B.C."/>
            <person name="Zhang Y.Z."/>
        </authorList>
    </citation>
    <scope>NUCLEOTIDE SEQUENCE [LARGE SCALE GENOMIC DNA]</scope>
    <source>
        <strain evidence="2">ACAM 615</strain>
    </source>
</reference>
<proteinExistence type="predicted"/>
<evidence type="ECO:0000313" key="2">
    <source>
        <dbReference type="Proteomes" id="UP000006251"/>
    </source>
</evidence>
<sequence length="43" mass="5016">MKIYKRVITVIDVYSGYNQVLRSAQKCSEVLMRAQPSKVPMRK</sequence>
<accession>K6ZK50</accession>
<organism evidence="1 2">
    <name type="scientific">Brumicola pallidula DSM 14239 = ACAM 615</name>
    <dbReference type="NCBI Taxonomy" id="1121922"/>
    <lineage>
        <taxon>Bacteria</taxon>
        <taxon>Pseudomonadati</taxon>
        <taxon>Pseudomonadota</taxon>
        <taxon>Gammaproteobacteria</taxon>
        <taxon>Alteromonadales</taxon>
        <taxon>Alteromonadaceae</taxon>
        <taxon>Brumicola</taxon>
    </lineage>
</organism>
<comment type="caution">
    <text evidence="1">The sequence shown here is derived from an EMBL/GenBank/DDBJ whole genome shotgun (WGS) entry which is preliminary data.</text>
</comment>